<reference evidence="2 3" key="1">
    <citation type="submission" date="2014-04" db="EMBL/GenBank/DDBJ databases">
        <title>The Genome Sequence of Acinetobacter baumanii BIDMC 57.</title>
        <authorList>
            <consortium name="The Broad Institute Genomics Platform"/>
            <consortium name="The Broad Institute Genome Sequencing Center for Infectious Disease"/>
            <person name="Murphy C."/>
            <person name="Cosimi L."/>
            <person name="Cerqueira G."/>
            <person name="Feldgarden M."/>
            <person name="Earl A."/>
            <person name="Spencer M.D."/>
            <person name="Fodor A."/>
            <person name="Sautter R.L."/>
            <person name="Hung D."/>
            <person name="Onderdonk A.B."/>
            <person name="Ernst C."/>
            <person name="Delaney M."/>
            <person name="DuBois A."/>
            <person name="Young S.K."/>
            <person name="Zeng Q."/>
            <person name="Gargeya S."/>
            <person name="Abouelleil A."/>
            <person name="Alvarado L."/>
            <person name="Chapman S.B."/>
            <person name="Gainer-Dewar J."/>
            <person name="Goldberg J."/>
            <person name="Griggs A."/>
            <person name="Gujja S."/>
            <person name="Hansen M."/>
            <person name="Howarth C."/>
            <person name="Imamovic A."/>
            <person name="Larimer J."/>
            <person name="Pearson M."/>
            <person name="Poon T.W."/>
            <person name="Priest M."/>
            <person name="Roberts A."/>
            <person name="Saif S."/>
            <person name="Shea T."/>
            <person name="Sykes S."/>
            <person name="Wortman J."/>
            <person name="Nusbaum C."/>
            <person name="Birren B."/>
        </authorList>
    </citation>
    <scope>NUCLEOTIDE SEQUENCE [LARGE SCALE GENOMIC DNA]</scope>
    <source>
        <strain evidence="2 3">BIDMC 57</strain>
    </source>
</reference>
<feature type="chain" id="PRO_5032924080" evidence="1">
    <location>
        <begin position="19"/>
        <end position="118"/>
    </location>
</feature>
<protein>
    <submittedName>
        <fullName evidence="2">Uncharacterized protein</fullName>
    </submittedName>
</protein>
<name>A0A836MH76_ACINO</name>
<evidence type="ECO:0000313" key="3">
    <source>
        <dbReference type="Proteomes" id="UP000027208"/>
    </source>
</evidence>
<feature type="signal peptide" evidence="1">
    <location>
        <begin position="1"/>
        <end position="18"/>
    </location>
</feature>
<dbReference type="AlphaFoldDB" id="A0A836MH76"/>
<dbReference type="Proteomes" id="UP000027208">
    <property type="component" value="Unassembled WGS sequence"/>
</dbReference>
<dbReference type="RefSeq" id="WP_016803562.1">
    <property type="nucleotide sequence ID" value="NZ_BKNX01000040.1"/>
</dbReference>
<keyword evidence="1" id="KW-0732">Signal</keyword>
<comment type="caution">
    <text evidence="2">The sequence shown here is derived from an EMBL/GenBank/DDBJ whole genome shotgun (WGS) entry which is preliminary data.</text>
</comment>
<evidence type="ECO:0000256" key="1">
    <source>
        <dbReference type="SAM" id="SignalP"/>
    </source>
</evidence>
<proteinExistence type="predicted"/>
<evidence type="ECO:0000313" key="2">
    <source>
        <dbReference type="EMBL" id="KDM52608.1"/>
    </source>
</evidence>
<accession>A0A836MH76</accession>
<sequence length="118" mass="13968">MKVLYLLLLIVISSNTFAYSDNWNGTYHYYGSEKLLGDNVATREVILTLTSEKCIFSIFGFQMDKTYSCKVEEKNKDLYLFDANSHEKFGKIIFRKGNYYLYSHYVIDGRKNFFFKDK</sequence>
<dbReference type="EMBL" id="JMUI01000018">
    <property type="protein sequence ID" value="KDM52608.1"/>
    <property type="molecule type" value="Genomic_DNA"/>
</dbReference>
<organism evidence="2 3">
    <name type="scientific">Acinetobacter nosocomialis</name>
    <dbReference type="NCBI Taxonomy" id="106654"/>
    <lineage>
        <taxon>Bacteria</taxon>
        <taxon>Pseudomonadati</taxon>
        <taxon>Pseudomonadota</taxon>
        <taxon>Gammaproteobacteria</taxon>
        <taxon>Moraxellales</taxon>
        <taxon>Moraxellaceae</taxon>
        <taxon>Acinetobacter</taxon>
        <taxon>Acinetobacter calcoaceticus/baumannii complex</taxon>
    </lineage>
</organism>
<gene>
    <name evidence="2" type="ORF">AE32_03625</name>
</gene>